<feature type="transmembrane region" description="Helical" evidence="7">
    <location>
        <begin position="272"/>
        <end position="289"/>
    </location>
</feature>
<feature type="transmembrane region" description="Helical" evidence="7">
    <location>
        <begin position="128"/>
        <end position="149"/>
    </location>
</feature>
<keyword evidence="5 7" id="KW-1133">Transmembrane helix</keyword>
<feature type="transmembrane region" description="Helical" evidence="7">
    <location>
        <begin position="155"/>
        <end position="176"/>
    </location>
</feature>
<feature type="transmembrane region" description="Helical" evidence="7">
    <location>
        <begin position="247"/>
        <end position="266"/>
    </location>
</feature>
<dbReference type="PANTHER" id="PTHR32322:SF18">
    <property type="entry name" value="S-ADENOSYLMETHIONINE_S-ADENOSYLHOMOCYSTEINE TRANSPORTER"/>
    <property type="match status" value="1"/>
</dbReference>
<feature type="transmembrane region" description="Helical" evidence="7">
    <location>
        <begin position="40"/>
        <end position="58"/>
    </location>
</feature>
<dbReference type="OrthoDB" id="9810818at2"/>
<dbReference type="PANTHER" id="PTHR32322">
    <property type="entry name" value="INNER MEMBRANE TRANSPORTER"/>
    <property type="match status" value="1"/>
</dbReference>
<evidence type="ECO:0000256" key="4">
    <source>
        <dbReference type="ARBA" id="ARBA00022692"/>
    </source>
</evidence>
<name>A0A0J9CC24_9FIRM</name>
<dbReference type="GO" id="GO:0005886">
    <property type="term" value="C:plasma membrane"/>
    <property type="evidence" value="ECO:0007669"/>
    <property type="project" value="UniProtKB-SubCell"/>
</dbReference>
<feature type="transmembrane region" description="Helical" evidence="7">
    <location>
        <begin position="12"/>
        <end position="34"/>
    </location>
</feature>
<reference evidence="9 10" key="1">
    <citation type="submission" date="2011-04" db="EMBL/GenBank/DDBJ databases">
        <title>The Genome Sequence of Clostridium citroniae WAL-19142.</title>
        <authorList>
            <consortium name="The Broad Institute Genome Sequencing Platform"/>
            <person name="Earl A."/>
            <person name="Ward D."/>
            <person name="Feldgarden M."/>
            <person name="Gevers D."/>
            <person name="Warren Y.A."/>
            <person name="Tyrrell K.L."/>
            <person name="Citron D.M."/>
            <person name="Goldstein E.J."/>
            <person name="Daigneault M."/>
            <person name="Allen-Vercoe E."/>
            <person name="Young S.K."/>
            <person name="Zeng Q."/>
            <person name="Gargeya S."/>
            <person name="Fitzgerald M."/>
            <person name="Haas B."/>
            <person name="Abouelleil A."/>
            <person name="Alvarado L."/>
            <person name="Arachchi H.M."/>
            <person name="Berlin A."/>
            <person name="Brown A."/>
            <person name="Chapman S.B."/>
            <person name="Chen Z."/>
            <person name="Dunbar C."/>
            <person name="Freedman E."/>
            <person name="Gearin G."/>
            <person name="Gellesch M."/>
            <person name="Goldberg J."/>
            <person name="Griggs A."/>
            <person name="Gujja S."/>
            <person name="Heilman E.R."/>
            <person name="Heiman D."/>
            <person name="Howarth C."/>
            <person name="Larson L."/>
            <person name="Lui A."/>
            <person name="MacDonald P.J."/>
            <person name="Mehta T."/>
            <person name="Montmayeur A."/>
            <person name="Murphy C."/>
            <person name="Neiman D."/>
            <person name="Pearson M."/>
            <person name="Priest M."/>
            <person name="Roberts A."/>
            <person name="Saif S."/>
            <person name="Shea T."/>
            <person name="Shenoy N."/>
            <person name="Sisk P."/>
            <person name="Stolte C."/>
            <person name="Sykes S."/>
            <person name="White J."/>
            <person name="Yandava C."/>
            <person name="Wortman J."/>
            <person name="Nusbaum C."/>
            <person name="Birren B."/>
        </authorList>
    </citation>
    <scope>NUCLEOTIDE SEQUENCE [LARGE SCALE GENOMIC DNA]</scope>
    <source>
        <strain evidence="9 10">WAL-19142</strain>
    </source>
</reference>
<sequence length="290" mass="30734">MSGNRKKAAMYAAAAGCMWGTIGLFVNVVSGYGIRSLELTVSRMVIAAAILGICFLIRGRNLFRVRAGDLIWLGVAGILCLLFFNVSYGIAIERSSMSAAAVLLYTSPVFVTLIAVPVLKEKLSSRKLVAVLLAITGCAFVSGIMSGKVTFPADAFLWGMGAALGYAMYSIVAGVLLKRYHPLTVLFYAFLTAAAAGCFLADMKHMVYSISQYPQLGVVLVVSACVCNIFSYLSYNTALKYMEAGRVSVIASIEPAVASFLGVAVLGESMDFYGASGVICILGAIVVLNR</sequence>
<keyword evidence="3" id="KW-1003">Cell membrane</keyword>
<keyword evidence="4 7" id="KW-0812">Transmembrane</keyword>
<dbReference type="InterPro" id="IPR000620">
    <property type="entry name" value="EamA_dom"/>
</dbReference>
<proteinExistence type="inferred from homology"/>
<evidence type="ECO:0000313" key="10">
    <source>
        <dbReference type="Proteomes" id="UP000037392"/>
    </source>
</evidence>
<feature type="transmembrane region" description="Helical" evidence="7">
    <location>
        <begin position="215"/>
        <end position="235"/>
    </location>
</feature>
<feature type="transmembrane region" description="Helical" evidence="7">
    <location>
        <begin position="183"/>
        <end position="203"/>
    </location>
</feature>
<comment type="similarity">
    <text evidence="2">Belongs to the EamA transporter family.</text>
</comment>
<evidence type="ECO:0000256" key="7">
    <source>
        <dbReference type="SAM" id="Phobius"/>
    </source>
</evidence>
<dbReference type="SUPFAM" id="SSF103481">
    <property type="entry name" value="Multidrug resistance efflux transporter EmrE"/>
    <property type="match status" value="2"/>
</dbReference>
<evidence type="ECO:0000256" key="2">
    <source>
        <dbReference type="ARBA" id="ARBA00007362"/>
    </source>
</evidence>
<dbReference type="AlphaFoldDB" id="A0A0J9CC24"/>
<dbReference type="GeneID" id="93164695"/>
<feature type="transmembrane region" description="Helical" evidence="7">
    <location>
        <begin position="70"/>
        <end position="91"/>
    </location>
</feature>
<comment type="subcellular location">
    <subcellularLocation>
        <location evidence="1">Cell membrane</location>
        <topology evidence="1">Multi-pass membrane protein</topology>
    </subcellularLocation>
</comment>
<feature type="transmembrane region" description="Helical" evidence="7">
    <location>
        <begin position="97"/>
        <end position="116"/>
    </location>
</feature>
<dbReference type="InterPro" id="IPR050638">
    <property type="entry name" value="AA-Vitamin_Transporters"/>
</dbReference>
<protein>
    <recommendedName>
        <fullName evidence="8">EamA domain-containing protein</fullName>
    </recommendedName>
</protein>
<evidence type="ECO:0000313" key="9">
    <source>
        <dbReference type="EMBL" id="KMW22713.1"/>
    </source>
</evidence>
<evidence type="ECO:0000256" key="5">
    <source>
        <dbReference type="ARBA" id="ARBA00022989"/>
    </source>
</evidence>
<dbReference type="Pfam" id="PF00892">
    <property type="entry name" value="EamA"/>
    <property type="match status" value="2"/>
</dbReference>
<dbReference type="Gene3D" id="1.10.3730.20">
    <property type="match status" value="1"/>
</dbReference>
<evidence type="ECO:0000259" key="8">
    <source>
        <dbReference type="Pfam" id="PF00892"/>
    </source>
</evidence>
<dbReference type="PATRIC" id="fig|742734.4.peg.1341"/>
<feature type="domain" description="EamA" evidence="8">
    <location>
        <begin position="156"/>
        <end position="289"/>
    </location>
</feature>
<keyword evidence="6 7" id="KW-0472">Membrane</keyword>
<evidence type="ECO:0000256" key="3">
    <source>
        <dbReference type="ARBA" id="ARBA00022475"/>
    </source>
</evidence>
<feature type="domain" description="EamA" evidence="8">
    <location>
        <begin position="7"/>
        <end position="142"/>
    </location>
</feature>
<dbReference type="Proteomes" id="UP000037392">
    <property type="component" value="Unassembled WGS sequence"/>
</dbReference>
<evidence type="ECO:0000256" key="1">
    <source>
        <dbReference type="ARBA" id="ARBA00004651"/>
    </source>
</evidence>
<evidence type="ECO:0000256" key="6">
    <source>
        <dbReference type="ARBA" id="ARBA00023136"/>
    </source>
</evidence>
<comment type="caution">
    <text evidence="9">The sequence shown here is derived from an EMBL/GenBank/DDBJ whole genome shotgun (WGS) entry which is preliminary data.</text>
</comment>
<dbReference type="RefSeq" id="WP_007862812.1">
    <property type="nucleotide sequence ID" value="NZ_KQ235876.1"/>
</dbReference>
<dbReference type="EMBL" id="ADLK01000008">
    <property type="protein sequence ID" value="KMW22713.1"/>
    <property type="molecule type" value="Genomic_DNA"/>
</dbReference>
<accession>A0A0J9CC24</accession>
<dbReference type="InterPro" id="IPR037185">
    <property type="entry name" value="EmrE-like"/>
</dbReference>
<organism evidence="9 10">
    <name type="scientific">[Clostridium] citroniae WAL-19142</name>
    <dbReference type="NCBI Taxonomy" id="742734"/>
    <lineage>
        <taxon>Bacteria</taxon>
        <taxon>Bacillati</taxon>
        <taxon>Bacillota</taxon>
        <taxon>Clostridia</taxon>
        <taxon>Lachnospirales</taxon>
        <taxon>Lachnospiraceae</taxon>
        <taxon>Enterocloster</taxon>
    </lineage>
</organism>
<gene>
    <name evidence="9" type="ORF">HMPREF9470_01248</name>
</gene>